<evidence type="ECO:0000313" key="3">
    <source>
        <dbReference type="Proteomes" id="UP000011668"/>
    </source>
</evidence>
<protein>
    <submittedName>
        <fullName evidence="2">Uncharacterized protein</fullName>
    </submittedName>
</protein>
<name>L8WQI4_THACA</name>
<comment type="caution">
    <text evidence="2">The sequence shown here is derived from an EMBL/GenBank/DDBJ whole genome shotgun (WGS) entry which is preliminary data.</text>
</comment>
<sequence length="205" mass="22815">MSIQRGVKVYMSAPVPASVRLSYENITDSSAKMRSTPKDIDADTDVCISTCSWARIATGDPRQRIIPAMGSTHTQSPPSPPRFRNFSSPWPSRPVDFLRTFQLRVREVAFCTGPVQCSRVSKRPLCFDVMFISMGNGVCQEGVPRVPDWFRGIGQRFGVFRLRVHGYGGEEALDIEGRTATGHKPPKNGQKVCAQKFNPVSRPQK</sequence>
<feature type="region of interest" description="Disordered" evidence="1">
    <location>
        <begin position="178"/>
        <end position="205"/>
    </location>
</feature>
<organism evidence="2 3">
    <name type="scientific">Thanatephorus cucumeris (strain AG1-IA)</name>
    <name type="common">Rice sheath blight fungus</name>
    <name type="synonym">Rhizoctonia solani</name>
    <dbReference type="NCBI Taxonomy" id="983506"/>
    <lineage>
        <taxon>Eukaryota</taxon>
        <taxon>Fungi</taxon>
        <taxon>Dikarya</taxon>
        <taxon>Basidiomycota</taxon>
        <taxon>Agaricomycotina</taxon>
        <taxon>Agaricomycetes</taxon>
        <taxon>Cantharellales</taxon>
        <taxon>Ceratobasidiaceae</taxon>
        <taxon>Rhizoctonia</taxon>
        <taxon>Rhizoctonia solani AG-1</taxon>
    </lineage>
</organism>
<gene>
    <name evidence="2" type="ORF">AG1IA_07372</name>
</gene>
<evidence type="ECO:0000256" key="1">
    <source>
        <dbReference type="SAM" id="MobiDB-lite"/>
    </source>
</evidence>
<proteinExistence type="predicted"/>
<dbReference type="AlphaFoldDB" id="L8WQI4"/>
<evidence type="ECO:0000313" key="2">
    <source>
        <dbReference type="EMBL" id="ELU38604.1"/>
    </source>
</evidence>
<keyword evidence="3" id="KW-1185">Reference proteome</keyword>
<dbReference type="HOGENOM" id="CLU_1338333_0_0_1"/>
<reference evidence="2 3" key="1">
    <citation type="journal article" date="2013" name="Nat. Commun.">
        <title>The evolution and pathogenic mechanisms of the rice sheath blight pathogen.</title>
        <authorList>
            <person name="Zheng A."/>
            <person name="Lin R."/>
            <person name="Xu L."/>
            <person name="Qin P."/>
            <person name="Tang C."/>
            <person name="Ai P."/>
            <person name="Zhang D."/>
            <person name="Liu Y."/>
            <person name="Sun Z."/>
            <person name="Feng H."/>
            <person name="Wang Y."/>
            <person name="Chen Y."/>
            <person name="Liang X."/>
            <person name="Fu R."/>
            <person name="Li Q."/>
            <person name="Zhang J."/>
            <person name="Yu X."/>
            <person name="Xie Z."/>
            <person name="Ding L."/>
            <person name="Guan P."/>
            <person name="Tang J."/>
            <person name="Liang Y."/>
            <person name="Wang S."/>
            <person name="Deng Q."/>
            <person name="Li S."/>
            <person name="Zhu J."/>
            <person name="Wang L."/>
            <person name="Liu H."/>
            <person name="Li P."/>
        </authorList>
    </citation>
    <scope>NUCLEOTIDE SEQUENCE [LARGE SCALE GENOMIC DNA]</scope>
    <source>
        <strain evidence="3">AG-1 IA</strain>
    </source>
</reference>
<dbReference type="EMBL" id="AFRT01002118">
    <property type="protein sequence ID" value="ELU38604.1"/>
    <property type="molecule type" value="Genomic_DNA"/>
</dbReference>
<accession>L8WQI4</accession>
<dbReference type="Proteomes" id="UP000011668">
    <property type="component" value="Unassembled WGS sequence"/>
</dbReference>